<reference evidence="2 3" key="1">
    <citation type="submission" date="2020-08" db="EMBL/GenBank/DDBJ databases">
        <title>Genomic Encyclopedia of Type Strains, Phase III (KMG-III): the genomes of soil and plant-associated and newly described type strains.</title>
        <authorList>
            <person name="Whitman W."/>
        </authorList>
    </citation>
    <scope>NUCLEOTIDE SEQUENCE [LARGE SCALE GENOMIC DNA]</scope>
    <source>
        <strain evidence="2 3">CECT 7015</strain>
    </source>
</reference>
<accession>A0A839ULL0</accession>
<comment type="caution">
    <text evidence="2">The sequence shown here is derived from an EMBL/GenBank/DDBJ whole genome shotgun (WGS) entry which is preliminary data.</text>
</comment>
<organism evidence="2 3">
    <name type="scientific">Phyllobacterium trifolii</name>
    <dbReference type="NCBI Taxonomy" id="300193"/>
    <lineage>
        <taxon>Bacteria</taxon>
        <taxon>Pseudomonadati</taxon>
        <taxon>Pseudomonadota</taxon>
        <taxon>Alphaproteobacteria</taxon>
        <taxon>Hyphomicrobiales</taxon>
        <taxon>Phyllobacteriaceae</taxon>
        <taxon>Phyllobacterium</taxon>
    </lineage>
</organism>
<dbReference type="EMBL" id="JACHXN010000041">
    <property type="protein sequence ID" value="MBB3149760.1"/>
    <property type="molecule type" value="Genomic_DNA"/>
</dbReference>
<evidence type="ECO:0000313" key="2">
    <source>
        <dbReference type="EMBL" id="MBB3149760.1"/>
    </source>
</evidence>
<dbReference type="Pfam" id="PF09722">
    <property type="entry name" value="Xre_MbcA_ParS_C"/>
    <property type="match status" value="1"/>
</dbReference>
<gene>
    <name evidence="2" type="ORF">FHS21_006214</name>
</gene>
<feature type="domain" description="Antitoxin Xre/MbcA/ParS-like toxin-binding" evidence="1">
    <location>
        <begin position="34"/>
        <end position="85"/>
    </location>
</feature>
<dbReference type="InterPro" id="IPR024467">
    <property type="entry name" value="Xre/MbcA/ParS-like_toxin-bd"/>
</dbReference>
<evidence type="ECO:0000313" key="3">
    <source>
        <dbReference type="Proteomes" id="UP000554520"/>
    </source>
</evidence>
<sequence>MSGRTWARWKEGVIGRIDRDLRMRMAHLIGIHKSLRHLFKEPDRGYAWVRKLNAAFGDLSALDLMLRGEMSDLVAMREWIDAERGNPLDF</sequence>
<dbReference type="AlphaFoldDB" id="A0A839ULL0"/>
<dbReference type="Proteomes" id="UP000554520">
    <property type="component" value="Unassembled WGS sequence"/>
</dbReference>
<protein>
    <recommendedName>
        <fullName evidence="1">Antitoxin Xre/MbcA/ParS-like toxin-binding domain-containing protein</fullName>
    </recommendedName>
</protein>
<keyword evidence="3" id="KW-1185">Reference proteome</keyword>
<proteinExistence type="predicted"/>
<evidence type="ECO:0000259" key="1">
    <source>
        <dbReference type="Pfam" id="PF09722"/>
    </source>
</evidence>
<name>A0A839ULL0_9HYPH</name>